<dbReference type="Proteomes" id="UP001165190">
    <property type="component" value="Unassembled WGS sequence"/>
</dbReference>
<sequence length="246" mass="27157">MMAPLMLTQEVSRKKAVCMQGQEYTFYFDHRLSLFNQALCSSSENHSILSSHSMNTSAGWMQFYEQTVDHQVSASSPGFSDATIVTASAVSSESLHSPNASSSKPIRRRPRVSKKKPTTLLNANAGNFRALVQRFTGCPAETPLSTNRRGPINLRFALGTEHNQSGTATSMMPAAGNHYYYRQSHQENASQQQQSFCIVDPDALLSSSSSRGNADQILEEFELDHITLQAFNMDSNENANGGNYFL</sequence>
<proteinExistence type="predicted"/>
<protein>
    <recommendedName>
        <fullName evidence="2">VQ domain-containing protein</fullName>
    </recommendedName>
</protein>
<dbReference type="InterPro" id="IPR039609">
    <property type="entry name" value="VQ_15/22"/>
</dbReference>
<evidence type="ECO:0000259" key="2">
    <source>
        <dbReference type="Pfam" id="PF05678"/>
    </source>
</evidence>
<name>A0A9W7ME75_HIBTR</name>
<feature type="domain" description="VQ" evidence="2">
    <location>
        <begin position="117"/>
        <end position="140"/>
    </location>
</feature>
<dbReference type="InterPro" id="IPR008889">
    <property type="entry name" value="VQ"/>
</dbReference>
<dbReference type="PANTHER" id="PTHR33179:SF66">
    <property type="entry name" value="VQ MOTIF-CONTAINING PROTEIN 22-LIKE"/>
    <property type="match status" value="1"/>
</dbReference>
<organism evidence="3 4">
    <name type="scientific">Hibiscus trionum</name>
    <name type="common">Flower of an hour</name>
    <dbReference type="NCBI Taxonomy" id="183268"/>
    <lineage>
        <taxon>Eukaryota</taxon>
        <taxon>Viridiplantae</taxon>
        <taxon>Streptophyta</taxon>
        <taxon>Embryophyta</taxon>
        <taxon>Tracheophyta</taxon>
        <taxon>Spermatophyta</taxon>
        <taxon>Magnoliopsida</taxon>
        <taxon>eudicotyledons</taxon>
        <taxon>Gunneridae</taxon>
        <taxon>Pentapetalae</taxon>
        <taxon>rosids</taxon>
        <taxon>malvids</taxon>
        <taxon>Malvales</taxon>
        <taxon>Malvaceae</taxon>
        <taxon>Malvoideae</taxon>
        <taxon>Hibiscus</taxon>
    </lineage>
</organism>
<comment type="caution">
    <text evidence="3">The sequence shown here is derived from an EMBL/GenBank/DDBJ whole genome shotgun (WGS) entry which is preliminary data.</text>
</comment>
<dbReference type="PANTHER" id="PTHR33179">
    <property type="entry name" value="VQ MOTIF-CONTAINING PROTEIN"/>
    <property type="match status" value="1"/>
</dbReference>
<feature type="region of interest" description="Disordered" evidence="1">
    <location>
        <begin position="90"/>
        <end position="118"/>
    </location>
</feature>
<reference evidence="3" key="1">
    <citation type="submission" date="2023-05" db="EMBL/GenBank/DDBJ databases">
        <title>Genome and transcriptome analyses reveal genes involved in the formation of fine ridges on petal epidermal cells in Hibiscus trionum.</title>
        <authorList>
            <person name="Koshimizu S."/>
            <person name="Masuda S."/>
            <person name="Ishii T."/>
            <person name="Shirasu K."/>
            <person name="Hoshino A."/>
            <person name="Arita M."/>
        </authorList>
    </citation>
    <scope>NUCLEOTIDE SEQUENCE</scope>
    <source>
        <strain evidence="3">Hamamatsu line</strain>
    </source>
</reference>
<dbReference type="OrthoDB" id="1726347at2759"/>
<evidence type="ECO:0000256" key="1">
    <source>
        <dbReference type="SAM" id="MobiDB-lite"/>
    </source>
</evidence>
<dbReference type="AlphaFoldDB" id="A0A9W7ME75"/>
<evidence type="ECO:0000313" key="3">
    <source>
        <dbReference type="EMBL" id="GMJ00623.1"/>
    </source>
</evidence>
<dbReference type="EMBL" id="BSYR01000035">
    <property type="protein sequence ID" value="GMJ00623.1"/>
    <property type="molecule type" value="Genomic_DNA"/>
</dbReference>
<dbReference type="Pfam" id="PF05678">
    <property type="entry name" value="VQ"/>
    <property type="match status" value="1"/>
</dbReference>
<evidence type="ECO:0000313" key="4">
    <source>
        <dbReference type="Proteomes" id="UP001165190"/>
    </source>
</evidence>
<feature type="compositionally biased region" description="Polar residues" evidence="1">
    <location>
        <begin position="90"/>
        <end position="104"/>
    </location>
</feature>
<keyword evidence="4" id="KW-1185">Reference proteome</keyword>
<feature type="compositionally biased region" description="Basic residues" evidence="1">
    <location>
        <begin position="105"/>
        <end position="117"/>
    </location>
</feature>
<accession>A0A9W7ME75</accession>
<gene>
    <name evidence="3" type="ORF">HRI_003731500</name>
</gene>